<reference evidence="4 5" key="1">
    <citation type="submission" date="2016-10" db="EMBL/GenBank/DDBJ databases">
        <authorList>
            <person name="de Groot N.N."/>
        </authorList>
    </citation>
    <scope>NUCLEOTIDE SEQUENCE [LARGE SCALE GENOMIC DNA]</scope>
    <source>
        <strain evidence="4 5">DSM 21800</strain>
    </source>
</reference>
<evidence type="ECO:0000313" key="5">
    <source>
        <dbReference type="Proteomes" id="UP000199103"/>
    </source>
</evidence>
<feature type="domain" description="DUF218" evidence="3">
    <location>
        <begin position="170"/>
        <end position="329"/>
    </location>
</feature>
<gene>
    <name evidence="4" type="ORF">SAMN04489812_4150</name>
</gene>
<evidence type="ECO:0000256" key="1">
    <source>
        <dbReference type="SAM" id="MobiDB-lite"/>
    </source>
</evidence>
<dbReference type="InterPro" id="IPR003848">
    <property type="entry name" value="DUF218"/>
</dbReference>
<dbReference type="Gene3D" id="3.40.50.620">
    <property type="entry name" value="HUPs"/>
    <property type="match status" value="1"/>
</dbReference>
<feature type="transmembrane region" description="Helical" evidence="2">
    <location>
        <begin position="131"/>
        <end position="158"/>
    </location>
</feature>
<feature type="transmembrane region" description="Helical" evidence="2">
    <location>
        <begin position="104"/>
        <end position="125"/>
    </location>
</feature>
<keyword evidence="5" id="KW-1185">Reference proteome</keyword>
<feature type="region of interest" description="Disordered" evidence="1">
    <location>
        <begin position="237"/>
        <end position="284"/>
    </location>
</feature>
<protein>
    <submittedName>
        <fullName evidence="4">Uncharacterized SAM-binding protein YcdF, DUF218 family</fullName>
    </submittedName>
</protein>
<keyword evidence="2" id="KW-1133">Transmembrane helix</keyword>
<dbReference type="Pfam" id="PF02698">
    <property type="entry name" value="DUF218"/>
    <property type="match status" value="1"/>
</dbReference>
<dbReference type="InterPro" id="IPR051599">
    <property type="entry name" value="Cell_Envelope_Assoc"/>
</dbReference>
<evidence type="ECO:0000313" key="4">
    <source>
        <dbReference type="EMBL" id="SDT10404.1"/>
    </source>
</evidence>
<name>A0A1H1XMF4_9ACTN</name>
<feature type="transmembrane region" description="Helical" evidence="2">
    <location>
        <begin position="340"/>
        <end position="360"/>
    </location>
</feature>
<evidence type="ECO:0000259" key="3">
    <source>
        <dbReference type="Pfam" id="PF02698"/>
    </source>
</evidence>
<keyword evidence="2" id="KW-0812">Transmembrane</keyword>
<evidence type="ECO:0000256" key="2">
    <source>
        <dbReference type="SAM" id="Phobius"/>
    </source>
</evidence>
<organism evidence="4 5">
    <name type="scientific">Microlunatus soli</name>
    <dbReference type="NCBI Taxonomy" id="630515"/>
    <lineage>
        <taxon>Bacteria</taxon>
        <taxon>Bacillati</taxon>
        <taxon>Actinomycetota</taxon>
        <taxon>Actinomycetes</taxon>
        <taxon>Propionibacteriales</taxon>
        <taxon>Propionibacteriaceae</taxon>
        <taxon>Microlunatus</taxon>
    </lineage>
</organism>
<feature type="transmembrane region" description="Helical" evidence="2">
    <location>
        <begin position="38"/>
        <end position="58"/>
    </location>
</feature>
<sequence>MLTGLLTALVIIVPVAIAFGVCWMAVRRIRTEPRRWSNAYWLLAAILLLVQTFAGLGLPGAGLVVWLLGMVMLTGPLLVLVLTVFLILNGAVMLRRESRSLGNLLSLIAGVGLLALLVIIIPVLLTRSVWLILALVAVLLIATYLGFQFVAFAGYALLYPRLIRDRPAEWIVVLGSGLGRDGRVTPLLASRIRTGIEQYRRRGASLLIMSGGQGEDEIRPEAEAMAEWALGNGADPDAVRQEARSRNTEQNLRFSRELLPSGGVDADLEPTDPTRRAEQPTTSPGLIVTSNYHVMRAAILARKLGIPAQATGAPTAGYYWPSAMIREFVAVLAERPRLHVLAAALVALPVPLLFAVVHLIS</sequence>
<dbReference type="InterPro" id="IPR014729">
    <property type="entry name" value="Rossmann-like_a/b/a_fold"/>
</dbReference>
<dbReference type="AlphaFoldDB" id="A0A1H1XMF4"/>
<feature type="transmembrane region" description="Helical" evidence="2">
    <location>
        <begin position="6"/>
        <end position="26"/>
    </location>
</feature>
<dbReference type="PANTHER" id="PTHR30336">
    <property type="entry name" value="INNER MEMBRANE PROTEIN, PROBABLE PERMEASE"/>
    <property type="match status" value="1"/>
</dbReference>
<dbReference type="GO" id="GO:0043164">
    <property type="term" value="P:Gram-negative-bacterium-type cell wall biogenesis"/>
    <property type="evidence" value="ECO:0007669"/>
    <property type="project" value="TreeGrafter"/>
</dbReference>
<dbReference type="RefSeq" id="WP_091527309.1">
    <property type="nucleotide sequence ID" value="NZ_LT629772.1"/>
</dbReference>
<dbReference type="PANTHER" id="PTHR30336:SF4">
    <property type="entry name" value="ENVELOPE BIOGENESIS FACTOR ELYC"/>
    <property type="match status" value="1"/>
</dbReference>
<dbReference type="GO" id="GO:0000270">
    <property type="term" value="P:peptidoglycan metabolic process"/>
    <property type="evidence" value="ECO:0007669"/>
    <property type="project" value="TreeGrafter"/>
</dbReference>
<dbReference type="EMBL" id="LT629772">
    <property type="protein sequence ID" value="SDT10404.1"/>
    <property type="molecule type" value="Genomic_DNA"/>
</dbReference>
<proteinExistence type="predicted"/>
<feature type="compositionally biased region" description="Basic and acidic residues" evidence="1">
    <location>
        <begin position="237"/>
        <end position="247"/>
    </location>
</feature>
<dbReference type="STRING" id="630515.SAMN04489812_4150"/>
<dbReference type="GO" id="GO:0005886">
    <property type="term" value="C:plasma membrane"/>
    <property type="evidence" value="ECO:0007669"/>
    <property type="project" value="TreeGrafter"/>
</dbReference>
<feature type="transmembrane region" description="Helical" evidence="2">
    <location>
        <begin position="64"/>
        <end position="92"/>
    </location>
</feature>
<keyword evidence="2" id="KW-0472">Membrane</keyword>
<dbReference type="Proteomes" id="UP000199103">
    <property type="component" value="Chromosome I"/>
</dbReference>
<accession>A0A1H1XMF4</accession>
<dbReference type="OrthoDB" id="9782395at2"/>
<dbReference type="CDD" id="cd06259">
    <property type="entry name" value="YdcF-like"/>
    <property type="match status" value="1"/>
</dbReference>